<sequence>MKSVIALIFAVALVEFAAGSYLAKVGDAKDKCKGLHNVDDETIRQYINQKKLPESQNGKCFVACIMKEVKALENGKANVAVMKEANRERNTDEAIIAKADQVIDICAQEVSAGGDECETAIQLVKCAITKGREMGIPSPVAHRRR</sequence>
<protein>
    <submittedName>
        <fullName evidence="2">Uncharacterized protein</fullName>
    </submittedName>
</protein>
<dbReference type="InterPro" id="IPR006170">
    <property type="entry name" value="PBP/GOBP"/>
</dbReference>
<dbReference type="CDD" id="cd23992">
    <property type="entry name" value="PBP_GOBP"/>
    <property type="match status" value="1"/>
</dbReference>
<accession>A0ABN7BCA7</accession>
<dbReference type="Pfam" id="PF01395">
    <property type="entry name" value="PBP_GOBP"/>
    <property type="match status" value="1"/>
</dbReference>
<organism evidence="2 3">
    <name type="scientific">Nesidiocoris tenuis</name>
    <dbReference type="NCBI Taxonomy" id="355587"/>
    <lineage>
        <taxon>Eukaryota</taxon>
        <taxon>Metazoa</taxon>
        <taxon>Ecdysozoa</taxon>
        <taxon>Arthropoda</taxon>
        <taxon>Hexapoda</taxon>
        <taxon>Insecta</taxon>
        <taxon>Pterygota</taxon>
        <taxon>Neoptera</taxon>
        <taxon>Paraneoptera</taxon>
        <taxon>Hemiptera</taxon>
        <taxon>Heteroptera</taxon>
        <taxon>Panheteroptera</taxon>
        <taxon>Cimicomorpha</taxon>
        <taxon>Miridae</taxon>
        <taxon>Dicyphina</taxon>
        <taxon>Nesidiocoris</taxon>
    </lineage>
</organism>
<dbReference type="InterPro" id="IPR036728">
    <property type="entry name" value="PBP_GOBP_sf"/>
</dbReference>
<dbReference type="Gene3D" id="1.10.238.20">
    <property type="entry name" value="Pheromone/general odorant binding protein domain"/>
    <property type="match status" value="1"/>
</dbReference>
<keyword evidence="1" id="KW-0732">Signal</keyword>
<dbReference type="SMART" id="SM00708">
    <property type="entry name" value="PhBP"/>
    <property type="match status" value="1"/>
</dbReference>
<reference evidence="2 3" key="1">
    <citation type="submission" date="2023-09" db="EMBL/GenBank/DDBJ databases">
        <title>Nesidiocoris tenuis whole genome shotgun sequence.</title>
        <authorList>
            <person name="Shibata T."/>
            <person name="Shimoda M."/>
            <person name="Kobayashi T."/>
            <person name="Uehara T."/>
        </authorList>
    </citation>
    <scope>NUCLEOTIDE SEQUENCE [LARGE SCALE GENOMIC DNA]</scope>
    <source>
        <strain evidence="2 3">Japan</strain>
    </source>
</reference>
<dbReference type="EMBL" id="AP028920">
    <property type="protein sequence ID" value="BET00831.1"/>
    <property type="molecule type" value="Genomic_DNA"/>
</dbReference>
<gene>
    <name evidence="2" type="ORF">NTJ_13647</name>
</gene>
<name>A0ABN7BCA7_9HEMI</name>
<evidence type="ECO:0000256" key="1">
    <source>
        <dbReference type="SAM" id="SignalP"/>
    </source>
</evidence>
<proteinExistence type="predicted"/>
<dbReference type="SUPFAM" id="SSF47565">
    <property type="entry name" value="Insect pheromone/odorant-binding proteins"/>
    <property type="match status" value="1"/>
</dbReference>
<keyword evidence="3" id="KW-1185">Reference proteome</keyword>
<feature type="signal peptide" evidence="1">
    <location>
        <begin position="1"/>
        <end position="19"/>
    </location>
</feature>
<feature type="chain" id="PRO_5047474896" evidence="1">
    <location>
        <begin position="20"/>
        <end position="145"/>
    </location>
</feature>
<evidence type="ECO:0000313" key="3">
    <source>
        <dbReference type="Proteomes" id="UP001307889"/>
    </source>
</evidence>
<evidence type="ECO:0000313" key="2">
    <source>
        <dbReference type="EMBL" id="BET00831.1"/>
    </source>
</evidence>
<dbReference type="Proteomes" id="UP001307889">
    <property type="component" value="Chromosome 12"/>
</dbReference>